<dbReference type="SMART" id="SM00733">
    <property type="entry name" value="Mterf"/>
    <property type="match status" value="5"/>
</dbReference>
<reference evidence="7" key="3">
    <citation type="journal article" date="2020" name="Plant Biotechnol. J.">
        <title>The pomegranate (Punica granatum L.) draft genome dissects genetic divergence between soft- and hard-seeded cultivars.</title>
        <authorList>
            <person name="Luo X."/>
            <person name="Li H."/>
            <person name="Wu Z."/>
            <person name="Yao W."/>
            <person name="Zhao P."/>
            <person name="Cao D."/>
            <person name="Yu H."/>
            <person name="Li K."/>
            <person name="Poudel K."/>
            <person name="Zhao D."/>
            <person name="Zhang F."/>
            <person name="Xia X."/>
            <person name="Chen L."/>
            <person name="Wang Q."/>
            <person name="Jing D."/>
            <person name="Cao S."/>
        </authorList>
    </citation>
    <scope>NUCLEOTIDE SEQUENCE [LARGE SCALE GENOMIC DNA]</scope>
</reference>
<dbReference type="InterPro" id="IPR038538">
    <property type="entry name" value="MTERF_sf"/>
</dbReference>
<dbReference type="Proteomes" id="UP000515151">
    <property type="component" value="Chromosome 7"/>
</dbReference>
<dbReference type="PANTHER" id="PTHR13068">
    <property type="entry name" value="CGI-12 PROTEIN-RELATED"/>
    <property type="match status" value="1"/>
</dbReference>
<accession>A0A218VXA0</accession>
<dbReference type="Gene3D" id="1.25.70.10">
    <property type="entry name" value="Transcription termination factor 3, mitochondrial"/>
    <property type="match status" value="1"/>
</dbReference>
<keyword evidence="2" id="KW-0805">Transcription regulation</keyword>
<feature type="region of interest" description="Disordered" evidence="4">
    <location>
        <begin position="1"/>
        <end position="33"/>
    </location>
</feature>
<proteinExistence type="inferred from homology"/>
<evidence type="ECO:0000313" key="6">
    <source>
        <dbReference type="Proteomes" id="UP000197138"/>
    </source>
</evidence>
<gene>
    <name evidence="8" type="primary">LOC116215076</name>
    <name evidence="5" type="ORF">CDL15_Pgr008806</name>
</gene>
<organism evidence="5 6">
    <name type="scientific">Punica granatum</name>
    <name type="common">Pomegranate</name>
    <dbReference type="NCBI Taxonomy" id="22663"/>
    <lineage>
        <taxon>Eukaryota</taxon>
        <taxon>Viridiplantae</taxon>
        <taxon>Streptophyta</taxon>
        <taxon>Embryophyta</taxon>
        <taxon>Tracheophyta</taxon>
        <taxon>Spermatophyta</taxon>
        <taxon>Magnoliopsida</taxon>
        <taxon>eudicotyledons</taxon>
        <taxon>Gunneridae</taxon>
        <taxon>Pentapetalae</taxon>
        <taxon>rosids</taxon>
        <taxon>malvids</taxon>
        <taxon>Myrtales</taxon>
        <taxon>Lythraceae</taxon>
        <taxon>Punica</taxon>
    </lineage>
</organism>
<dbReference type="EMBL" id="MTKT01005615">
    <property type="protein sequence ID" value="OWM65217.1"/>
    <property type="molecule type" value="Genomic_DNA"/>
</dbReference>
<dbReference type="Proteomes" id="UP000197138">
    <property type="component" value="Unassembled WGS sequence"/>
</dbReference>
<evidence type="ECO:0000256" key="4">
    <source>
        <dbReference type="SAM" id="MobiDB-lite"/>
    </source>
</evidence>
<reference evidence="8" key="4">
    <citation type="submission" date="2025-04" db="UniProtKB">
        <authorList>
            <consortium name="RefSeq"/>
        </authorList>
    </citation>
    <scope>IDENTIFICATION</scope>
    <source>
        <tissue evidence="8">Leaf</tissue>
    </source>
</reference>
<dbReference type="Pfam" id="PF02536">
    <property type="entry name" value="mTERF"/>
    <property type="match status" value="1"/>
</dbReference>
<dbReference type="AlphaFoldDB" id="A0A218VXA0"/>
<evidence type="ECO:0000256" key="1">
    <source>
        <dbReference type="ARBA" id="ARBA00007692"/>
    </source>
</evidence>
<name>A0A218VXA0_PUNGR</name>
<comment type="similarity">
    <text evidence="1">Belongs to the mTERF family.</text>
</comment>
<reference evidence="5" key="2">
    <citation type="submission" date="2017-06" db="EMBL/GenBank/DDBJ databases">
        <title>The pomegranate genome and the genomics of punicalagin biosynthesis.</title>
        <authorList>
            <person name="Xu C."/>
        </authorList>
    </citation>
    <scope>NUCLEOTIDE SEQUENCE [LARGE SCALE GENOMIC DNA]</scope>
    <source>
        <tissue evidence="5">Fresh leaf</tissue>
    </source>
</reference>
<dbReference type="InterPro" id="IPR003690">
    <property type="entry name" value="MTERF"/>
</dbReference>
<reference evidence="6" key="1">
    <citation type="journal article" date="2017" name="Plant J.">
        <title>The pomegranate (Punica granatum L.) genome and the genomics of punicalagin biosynthesis.</title>
        <authorList>
            <person name="Qin G."/>
            <person name="Xu C."/>
            <person name="Ming R."/>
            <person name="Tang H."/>
            <person name="Guyot R."/>
            <person name="Kramer E.M."/>
            <person name="Hu Y."/>
            <person name="Yi X."/>
            <person name="Qi Y."/>
            <person name="Xu X."/>
            <person name="Gao Z."/>
            <person name="Pan H."/>
            <person name="Jian J."/>
            <person name="Tian Y."/>
            <person name="Yue Z."/>
            <person name="Xu Y."/>
        </authorList>
    </citation>
    <scope>NUCLEOTIDE SEQUENCE [LARGE SCALE GENOMIC DNA]</scope>
    <source>
        <strain evidence="6">cv. Dabenzi</strain>
    </source>
</reference>
<sequence length="447" mass="50486">MAAGTLSRSSRHFPTLKLIPPPRPPAVSGFSSRSGQSQLREQLSLSNLLQRYGFSPTQVPDFLSKNRPFLLSLSLHEAEKSLGILSSSLKVPQESLVPMVCECPGVLELDFVEKWERVSCELVFSGVSGVGIANLIKLSRRLGVNPDGFVSNFGALKGLEVSDATVSRIVEEFPRVVITVKESEICEKVDFLEGIGIPRNGIDRVLYTFPGVVGLAVGGRLKPLLSEFKNLGFGEDLVSKEIIREPRILSMELGELSRCLDLLWSLRCREAVRRKIFDEGAFRAGFEVKLRVDCLCGHGLIRRDAFRVLWKEPRLILYEIEDIEGKIEFLLNTMKYGIESLVDVPEYLGMNFKKQIIPRYSVIEYLRSRGGLGDPIQLRDLVKLSRLRFYNLYVKPYPECEKLYGRFSADKVKSRHPVGLWKLLKPQKFPESKGDVRNMRSFMESLG</sequence>
<dbReference type="OrthoDB" id="637682at2759"/>
<dbReference type="GeneID" id="116215076"/>
<evidence type="ECO:0000256" key="2">
    <source>
        <dbReference type="ARBA" id="ARBA00022472"/>
    </source>
</evidence>
<evidence type="ECO:0000256" key="3">
    <source>
        <dbReference type="ARBA" id="ARBA00022946"/>
    </source>
</evidence>
<evidence type="ECO:0000313" key="7">
    <source>
        <dbReference type="Proteomes" id="UP000515151"/>
    </source>
</evidence>
<keyword evidence="3" id="KW-0809">Transit peptide</keyword>
<dbReference type="GO" id="GO:0006353">
    <property type="term" value="P:DNA-templated transcription termination"/>
    <property type="evidence" value="ECO:0007669"/>
    <property type="project" value="UniProtKB-KW"/>
</dbReference>
<keyword evidence="7" id="KW-1185">Reference proteome</keyword>
<keyword evidence="2" id="KW-0804">Transcription</keyword>
<keyword evidence="2" id="KW-0806">Transcription termination</keyword>
<protein>
    <submittedName>
        <fullName evidence="8">Transcription termination factor MTERF15, mitochondrial</fullName>
    </submittedName>
</protein>
<dbReference type="RefSeq" id="XP_031406506.1">
    <property type="nucleotide sequence ID" value="XM_031550646.1"/>
</dbReference>
<dbReference type="PANTHER" id="PTHR13068:SF23">
    <property type="entry name" value="TRANSCRIPTION TERMINATION FACTOR MTERF15, MITOCHONDRIAL"/>
    <property type="match status" value="1"/>
</dbReference>
<evidence type="ECO:0000313" key="8">
    <source>
        <dbReference type="RefSeq" id="XP_031406506.1"/>
    </source>
</evidence>
<evidence type="ECO:0000313" key="5">
    <source>
        <dbReference type="EMBL" id="OWM65217.1"/>
    </source>
</evidence>
<dbReference type="GO" id="GO:0003676">
    <property type="term" value="F:nucleic acid binding"/>
    <property type="evidence" value="ECO:0007669"/>
    <property type="project" value="InterPro"/>
</dbReference>